<dbReference type="AlphaFoldDB" id="A0AAV5R548"/>
<proteinExistence type="inferred from homology"/>
<dbReference type="PANTHER" id="PTHR30468:SF1">
    <property type="entry name" value="ALPHA-KETOGLUTARATE-DEPENDENT SULFONATE DIOXYGENASE"/>
    <property type="match status" value="1"/>
</dbReference>
<dbReference type="InterPro" id="IPR003819">
    <property type="entry name" value="TauD/TfdA-like"/>
</dbReference>
<comment type="cofactor">
    <cofactor evidence="1">
        <name>Fe(2+)</name>
        <dbReference type="ChEBI" id="CHEBI:29033"/>
    </cofactor>
</comment>
<dbReference type="PANTHER" id="PTHR30468">
    <property type="entry name" value="ALPHA-KETOGLUTARATE-DEPENDENT SULFONATE DIOXYGENASE"/>
    <property type="match status" value="1"/>
</dbReference>
<evidence type="ECO:0000259" key="7">
    <source>
        <dbReference type="Pfam" id="PF02668"/>
    </source>
</evidence>
<dbReference type="Gene3D" id="3.60.130.10">
    <property type="entry name" value="Clavaminate synthase-like"/>
    <property type="match status" value="1"/>
</dbReference>
<evidence type="ECO:0000256" key="5">
    <source>
        <dbReference type="ARBA" id="ARBA00023002"/>
    </source>
</evidence>
<evidence type="ECO:0000256" key="1">
    <source>
        <dbReference type="ARBA" id="ARBA00001954"/>
    </source>
</evidence>
<name>A0AAV5R548_PICKL</name>
<evidence type="ECO:0000256" key="2">
    <source>
        <dbReference type="ARBA" id="ARBA00005896"/>
    </source>
</evidence>
<reference evidence="8 9" key="1">
    <citation type="journal article" date="2023" name="Elife">
        <title>Identification of key yeast species and microbe-microbe interactions impacting larval growth of Drosophila in the wild.</title>
        <authorList>
            <person name="Mure A."/>
            <person name="Sugiura Y."/>
            <person name="Maeda R."/>
            <person name="Honda K."/>
            <person name="Sakurai N."/>
            <person name="Takahashi Y."/>
            <person name="Watada M."/>
            <person name="Katoh T."/>
            <person name="Gotoh A."/>
            <person name="Gotoh Y."/>
            <person name="Taniguchi I."/>
            <person name="Nakamura K."/>
            <person name="Hayashi T."/>
            <person name="Katayama T."/>
            <person name="Uemura T."/>
            <person name="Hattori Y."/>
        </authorList>
    </citation>
    <scope>NUCLEOTIDE SEQUENCE [LARGE SCALE GENOMIC DNA]</scope>
    <source>
        <strain evidence="8 9">PK-24</strain>
    </source>
</reference>
<dbReference type="Proteomes" id="UP001378960">
    <property type="component" value="Unassembled WGS sequence"/>
</dbReference>
<protein>
    <recommendedName>
        <fullName evidence="7">TauD/TfdA-like domain-containing protein</fullName>
    </recommendedName>
</protein>
<evidence type="ECO:0000313" key="8">
    <source>
        <dbReference type="EMBL" id="GMM45739.1"/>
    </source>
</evidence>
<keyword evidence="9" id="KW-1185">Reference proteome</keyword>
<evidence type="ECO:0000313" key="9">
    <source>
        <dbReference type="Proteomes" id="UP001378960"/>
    </source>
</evidence>
<dbReference type="GO" id="GO:0044273">
    <property type="term" value="P:sulfur compound catabolic process"/>
    <property type="evidence" value="ECO:0007669"/>
    <property type="project" value="TreeGrafter"/>
</dbReference>
<gene>
    <name evidence="8" type="ORF">DAPK24_023140</name>
</gene>
<keyword evidence="3" id="KW-0479">Metal-binding</keyword>
<dbReference type="EMBL" id="BTGB01000003">
    <property type="protein sequence ID" value="GMM45739.1"/>
    <property type="molecule type" value="Genomic_DNA"/>
</dbReference>
<evidence type="ECO:0000256" key="6">
    <source>
        <dbReference type="ARBA" id="ARBA00023004"/>
    </source>
</evidence>
<dbReference type="InterPro" id="IPR051323">
    <property type="entry name" value="AtsK-like"/>
</dbReference>
<keyword evidence="5" id="KW-0560">Oxidoreductase</keyword>
<sequence>MTTLGSINYDEAIHFHNDSDSKTETGILTVSKEDLAKTEFPEWAPTWDIKHDHAFENIEPFKHIDRGNFADPTFKSLKINDDVKFKRVTPNLGLEIDGLQLSELTDKQKDDLALLVSKHGVIAFRNQDFKHQSFDKIKEWGKYFGPLHIHPTSGAPLNHPEFHLVYRRGSENEQKKFFKDKLHNIGWHSDVTYENQPPGLTLFAMLQNSESGGDTQFINMFEAYDRLSPFMKEKIDDLKVLHTSKDQAYFAKLTGGIERKDPSDNIHPLVRYHPVLKRKCLYINKSFSRRILGLKTEESDNLLLFLLNHIESCLDAHVRMTWDSNTVVVWDNRTVIHTPTTDWDSSDIRHAFRVTSIGERPIGSQEEYDNWTPELEKENIKKTNYYTNLSPAEYYDEVIANEN</sequence>
<evidence type="ECO:0000256" key="3">
    <source>
        <dbReference type="ARBA" id="ARBA00022723"/>
    </source>
</evidence>
<dbReference type="SUPFAM" id="SSF51197">
    <property type="entry name" value="Clavaminate synthase-like"/>
    <property type="match status" value="1"/>
</dbReference>
<feature type="domain" description="TauD/TfdA-like" evidence="7">
    <location>
        <begin position="85"/>
        <end position="355"/>
    </location>
</feature>
<keyword evidence="4" id="KW-0223">Dioxygenase</keyword>
<organism evidence="8 9">
    <name type="scientific">Pichia kluyveri</name>
    <name type="common">Yeast</name>
    <dbReference type="NCBI Taxonomy" id="36015"/>
    <lineage>
        <taxon>Eukaryota</taxon>
        <taxon>Fungi</taxon>
        <taxon>Dikarya</taxon>
        <taxon>Ascomycota</taxon>
        <taxon>Saccharomycotina</taxon>
        <taxon>Pichiomycetes</taxon>
        <taxon>Pichiales</taxon>
        <taxon>Pichiaceae</taxon>
        <taxon>Pichia</taxon>
    </lineage>
</organism>
<comment type="similarity">
    <text evidence="2">Belongs to the TfdA dioxygenase family.</text>
</comment>
<evidence type="ECO:0000256" key="4">
    <source>
        <dbReference type="ARBA" id="ARBA00022964"/>
    </source>
</evidence>
<dbReference type="GO" id="GO:0005737">
    <property type="term" value="C:cytoplasm"/>
    <property type="evidence" value="ECO:0007669"/>
    <property type="project" value="TreeGrafter"/>
</dbReference>
<dbReference type="GO" id="GO:0000907">
    <property type="term" value="F:sulfonate dioxygenase activity"/>
    <property type="evidence" value="ECO:0007669"/>
    <property type="project" value="TreeGrafter"/>
</dbReference>
<dbReference type="Pfam" id="PF02668">
    <property type="entry name" value="TauD"/>
    <property type="match status" value="1"/>
</dbReference>
<keyword evidence="6" id="KW-0408">Iron</keyword>
<accession>A0AAV5R548</accession>
<comment type="caution">
    <text evidence="8">The sequence shown here is derived from an EMBL/GenBank/DDBJ whole genome shotgun (WGS) entry which is preliminary data.</text>
</comment>
<dbReference type="FunFam" id="3.60.130.10:FF:000003">
    <property type="entry name" value="Alpha-ketoglutarate-dependent taurine dioxygenase"/>
    <property type="match status" value="1"/>
</dbReference>
<dbReference type="InterPro" id="IPR042098">
    <property type="entry name" value="TauD-like_sf"/>
</dbReference>
<dbReference type="GO" id="GO:0046872">
    <property type="term" value="F:metal ion binding"/>
    <property type="evidence" value="ECO:0007669"/>
    <property type="project" value="UniProtKB-KW"/>
</dbReference>